<dbReference type="AlphaFoldDB" id="A0A6B9V8I6"/>
<dbReference type="EMBL" id="CP031001">
    <property type="protein sequence ID" value="QHN77719.1"/>
    <property type="molecule type" value="Genomic_DNA"/>
</dbReference>
<evidence type="ECO:0000313" key="2">
    <source>
        <dbReference type="Proteomes" id="UP000464620"/>
    </source>
</evidence>
<organism evidence="1 2">
    <name type="scientific">Arachis hypogaea</name>
    <name type="common">Peanut</name>
    <dbReference type="NCBI Taxonomy" id="3818"/>
    <lineage>
        <taxon>Eukaryota</taxon>
        <taxon>Viridiplantae</taxon>
        <taxon>Streptophyta</taxon>
        <taxon>Embryophyta</taxon>
        <taxon>Tracheophyta</taxon>
        <taxon>Spermatophyta</taxon>
        <taxon>Magnoliopsida</taxon>
        <taxon>eudicotyledons</taxon>
        <taxon>Gunneridae</taxon>
        <taxon>Pentapetalae</taxon>
        <taxon>rosids</taxon>
        <taxon>fabids</taxon>
        <taxon>Fabales</taxon>
        <taxon>Fabaceae</taxon>
        <taxon>Papilionoideae</taxon>
        <taxon>50 kb inversion clade</taxon>
        <taxon>dalbergioids sensu lato</taxon>
        <taxon>Dalbergieae</taxon>
        <taxon>Pterocarpus clade</taxon>
        <taxon>Arachis</taxon>
    </lineage>
</organism>
<proteinExistence type="predicted"/>
<dbReference type="Proteomes" id="UP000464620">
    <property type="component" value="Chromosome B09"/>
</dbReference>
<protein>
    <submittedName>
        <fullName evidence="1">Retrotransposon gag protein</fullName>
    </submittedName>
</protein>
<accession>A0A6B9V8I6</accession>
<gene>
    <name evidence="1" type="ORF">DS421_19g655150</name>
</gene>
<sequence length="100" mass="11376">MSRNKDKEPLFDPDPKPERTLRRHLEQAKAQHSGGNLTEFFEQEAENTNLEADQNNGGDARKVLGDFIAPTSDFYGRSIYIPAIRANNFELKPQLVSLMQ</sequence>
<reference evidence="1 2" key="1">
    <citation type="submission" date="2020-01" db="EMBL/GenBank/DDBJ databases">
        <title>Genome sequence of Arachis hypogaea, cultivar Shitouqi.</title>
        <authorList>
            <person name="Zhuang W."/>
            <person name="Chen H."/>
            <person name="Varshney R."/>
            <person name="Wang D."/>
            <person name="Ming R."/>
        </authorList>
    </citation>
    <scope>NUCLEOTIDE SEQUENCE [LARGE SCALE GENOMIC DNA]</scope>
    <source>
        <tissue evidence="1">Young leaf</tissue>
    </source>
</reference>
<evidence type="ECO:0000313" key="1">
    <source>
        <dbReference type="EMBL" id="QHN77719.1"/>
    </source>
</evidence>
<name>A0A6B9V8I6_ARAHY</name>